<dbReference type="Proteomes" id="UP000245423">
    <property type="component" value="Chromosome 1"/>
</dbReference>
<evidence type="ECO:0000313" key="7">
    <source>
        <dbReference type="EMBL" id="SHD78604.1"/>
    </source>
</evidence>
<gene>
    <name evidence="7" type="ORF">CUESP1_3279</name>
</gene>
<evidence type="ECO:0000256" key="1">
    <source>
        <dbReference type="ARBA" id="ARBA00002190"/>
    </source>
</evidence>
<evidence type="ECO:0000256" key="3">
    <source>
        <dbReference type="ARBA" id="ARBA00022578"/>
    </source>
</evidence>
<evidence type="ECO:0000256" key="5">
    <source>
        <dbReference type="ARBA" id="ARBA00023172"/>
    </source>
</evidence>
<evidence type="ECO:0000313" key="8">
    <source>
        <dbReference type="Proteomes" id="UP000245423"/>
    </source>
</evidence>
<dbReference type="GO" id="GO:0003677">
    <property type="term" value="F:DNA binding"/>
    <property type="evidence" value="ECO:0007669"/>
    <property type="project" value="UniProtKB-UniRule"/>
</dbReference>
<evidence type="ECO:0000256" key="6">
    <source>
        <dbReference type="RuleBase" id="RU365089"/>
    </source>
</evidence>
<comment type="similarity">
    <text evidence="2 6">Belongs to the transposase mutator family.</text>
</comment>
<name>A0A1M4PT03_9FIRM</name>
<keyword evidence="6" id="KW-0814">Transposable element</keyword>
<reference evidence="7 8" key="1">
    <citation type="submission" date="2016-11" db="EMBL/GenBank/DDBJ databases">
        <authorList>
            <person name="Manzoor S."/>
        </authorList>
    </citation>
    <scope>NUCLEOTIDE SEQUENCE [LARGE SCALE GENOMIC DNA]</scope>
    <source>
        <strain evidence="7">Clostridium ultunense strain Esp</strain>
    </source>
</reference>
<dbReference type="EMBL" id="LT669839">
    <property type="protein sequence ID" value="SHD78604.1"/>
    <property type="molecule type" value="Genomic_DNA"/>
</dbReference>
<organism evidence="7 8">
    <name type="scientific">[Clostridium] ultunense Esp</name>
    <dbReference type="NCBI Taxonomy" id="1288971"/>
    <lineage>
        <taxon>Bacteria</taxon>
        <taxon>Bacillati</taxon>
        <taxon>Bacillota</taxon>
        <taxon>Tissierellia</taxon>
        <taxon>Tissierellales</taxon>
        <taxon>Tepidimicrobiaceae</taxon>
        <taxon>Schnuerera</taxon>
    </lineage>
</organism>
<protein>
    <recommendedName>
        <fullName evidence="6">Mutator family transposase</fullName>
    </recommendedName>
</protein>
<keyword evidence="4 6" id="KW-0238">DNA-binding</keyword>
<accession>A0A1M4PT03</accession>
<keyword evidence="8" id="KW-1185">Reference proteome</keyword>
<dbReference type="AlphaFoldDB" id="A0A1M4PT03"/>
<keyword evidence="5 6" id="KW-0233">DNA recombination</keyword>
<comment type="function">
    <text evidence="1 6">Required for the transposition of the insertion element.</text>
</comment>
<dbReference type="PROSITE" id="PS01007">
    <property type="entry name" value="TRANSPOSASE_MUTATOR"/>
    <property type="match status" value="1"/>
</dbReference>
<dbReference type="GO" id="GO:0004803">
    <property type="term" value="F:transposase activity"/>
    <property type="evidence" value="ECO:0007669"/>
    <property type="project" value="UniProtKB-UniRule"/>
</dbReference>
<dbReference type="Pfam" id="PF00872">
    <property type="entry name" value="Transposase_mut"/>
    <property type="match status" value="1"/>
</dbReference>
<proteinExistence type="inferred from homology"/>
<dbReference type="PANTHER" id="PTHR33217:SF8">
    <property type="entry name" value="MUTATOR FAMILY TRANSPOSASE"/>
    <property type="match status" value="1"/>
</dbReference>
<sequence length="204" mass="24077">MDGLKEVLGMYVGENESSKYWLMVLNDLKNRGLEDVLIFATDNLPGFSQAITAVYPKAEIQKCIIHQIRNSTRYVSYKDIRELMKDLKTVYKANTENTALIQLDYFEDKWGKKYPSCVSSWRNNWAELSTFFKYPPEIRKLMYTTNTIENFNRQLRKVTKNKNNISNRFFFRKESLFSNGKCYIQVDIKNERLGSNTCSVKYFL</sequence>
<keyword evidence="3 6" id="KW-0815">Transposition</keyword>
<dbReference type="InterPro" id="IPR001207">
    <property type="entry name" value="Transposase_mutator"/>
</dbReference>
<dbReference type="GO" id="GO:0006313">
    <property type="term" value="P:DNA transposition"/>
    <property type="evidence" value="ECO:0007669"/>
    <property type="project" value="UniProtKB-UniRule"/>
</dbReference>
<dbReference type="PANTHER" id="PTHR33217">
    <property type="entry name" value="TRANSPOSASE FOR INSERTION SEQUENCE ELEMENT IS1081"/>
    <property type="match status" value="1"/>
</dbReference>
<evidence type="ECO:0000256" key="2">
    <source>
        <dbReference type="ARBA" id="ARBA00010961"/>
    </source>
</evidence>
<evidence type="ECO:0000256" key="4">
    <source>
        <dbReference type="ARBA" id="ARBA00023125"/>
    </source>
</evidence>